<dbReference type="EMBL" id="LSYV01000004">
    <property type="protein sequence ID" value="KXZ54937.1"/>
    <property type="molecule type" value="Genomic_DNA"/>
</dbReference>
<keyword evidence="3" id="KW-1185">Reference proteome</keyword>
<feature type="region of interest" description="Disordered" evidence="1">
    <location>
        <begin position="47"/>
        <end position="81"/>
    </location>
</feature>
<reference evidence="3" key="1">
    <citation type="journal article" date="2016" name="Nat. Commun.">
        <title>The Gonium pectorale genome demonstrates co-option of cell cycle regulation during the evolution of multicellularity.</title>
        <authorList>
            <person name="Hanschen E.R."/>
            <person name="Marriage T.N."/>
            <person name="Ferris P.J."/>
            <person name="Hamaji T."/>
            <person name="Toyoda A."/>
            <person name="Fujiyama A."/>
            <person name="Neme R."/>
            <person name="Noguchi H."/>
            <person name="Minakuchi Y."/>
            <person name="Suzuki M."/>
            <person name="Kawai-Toyooka H."/>
            <person name="Smith D.R."/>
            <person name="Sparks H."/>
            <person name="Anderson J."/>
            <person name="Bakaric R."/>
            <person name="Luria V."/>
            <person name="Karger A."/>
            <person name="Kirschner M.W."/>
            <person name="Durand P.M."/>
            <person name="Michod R.E."/>
            <person name="Nozaki H."/>
            <person name="Olson B.J."/>
        </authorList>
    </citation>
    <scope>NUCLEOTIDE SEQUENCE [LARGE SCALE GENOMIC DNA]</scope>
    <source>
        <strain evidence="3">NIES-2863</strain>
    </source>
</reference>
<feature type="region of interest" description="Disordered" evidence="1">
    <location>
        <begin position="170"/>
        <end position="220"/>
    </location>
</feature>
<feature type="compositionally biased region" description="Polar residues" evidence="1">
    <location>
        <begin position="71"/>
        <end position="81"/>
    </location>
</feature>
<comment type="caution">
    <text evidence="2">The sequence shown here is derived from an EMBL/GenBank/DDBJ whole genome shotgun (WGS) entry which is preliminary data.</text>
</comment>
<feature type="compositionally biased region" description="Low complexity" evidence="1">
    <location>
        <begin position="54"/>
        <end position="65"/>
    </location>
</feature>
<evidence type="ECO:0000313" key="3">
    <source>
        <dbReference type="Proteomes" id="UP000075714"/>
    </source>
</evidence>
<protein>
    <submittedName>
        <fullName evidence="2">Uncharacterized protein</fullName>
    </submittedName>
</protein>
<proteinExistence type="predicted"/>
<dbReference type="Proteomes" id="UP000075714">
    <property type="component" value="Unassembled WGS sequence"/>
</dbReference>
<sequence>MPSHQAPAPSRAGGFPDQTVTDLPCGVCAGTSAVPACPAFGLRRSTPCRPSHAPPGGRSPGFPFSGAGGSTPLSGAAGTSPNYFNGPPSAFNSPAGGSMVALAALTGGHRPPGEPSPGGLGLAAALAPLAPQAAPGELDAADMWYSSGQGEQATLMPLYAAPEDDDADFFANGNEGHGQGEGGQGVGDGGLGTEMEALEGLGEGSGYEHAMVGQEEDGNG</sequence>
<dbReference type="AlphaFoldDB" id="A0A150GYF5"/>
<organism evidence="2 3">
    <name type="scientific">Gonium pectorale</name>
    <name type="common">Green alga</name>
    <dbReference type="NCBI Taxonomy" id="33097"/>
    <lineage>
        <taxon>Eukaryota</taxon>
        <taxon>Viridiplantae</taxon>
        <taxon>Chlorophyta</taxon>
        <taxon>core chlorophytes</taxon>
        <taxon>Chlorophyceae</taxon>
        <taxon>CS clade</taxon>
        <taxon>Chlamydomonadales</taxon>
        <taxon>Volvocaceae</taxon>
        <taxon>Gonium</taxon>
    </lineage>
</organism>
<name>A0A150GYF5_GONPE</name>
<feature type="compositionally biased region" description="Gly residues" evidence="1">
    <location>
        <begin position="175"/>
        <end position="192"/>
    </location>
</feature>
<evidence type="ECO:0000256" key="1">
    <source>
        <dbReference type="SAM" id="MobiDB-lite"/>
    </source>
</evidence>
<evidence type="ECO:0000313" key="2">
    <source>
        <dbReference type="EMBL" id="KXZ54937.1"/>
    </source>
</evidence>
<accession>A0A150GYF5</accession>
<gene>
    <name evidence="2" type="ORF">GPECTOR_3g107</name>
</gene>